<gene>
    <name evidence="1" type="ORF">M8H41_24605</name>
</gene>
<name>A0ABT8QXA9_9FIRM</name>
<accession>A0ABT8QXA9</accession>
<protein>
    <submittedName>
        <fullName evidence="1">Uncharacterized protein</fullName>
    </submittedName>
</protein>
<evidence type="ECO:0000313" key="2">
    <source>
        <dbReference type="Proteomes" id="UP001176021"/>
    </source>
</evidence>
<dbReference type="EMBL" id="JAMJEV010000039">
    <property type="protein sequence ID" value="MDO0825984.1"/>
    <property type="molecule type" value="Genomic_DNA"/>
</dbReference>
<dbReference type="Gene3D" id="3.30.160.250">
    <property type="match status" value="1"/>
</dbReference>
<dbReference type="RefSeq" id="WP_302050340.1">
    <property type="nucleotide sequence ID" value="NZ_JAMJEV010000039.1"/>
</dbReference>
<dbReference type="Proteomes" id="UP001176021">
    <property type="component" value="Unassembled WGS sequence"/>
</dbReference>
<keyword evidence="2" id="KW-1185">Reference proteome</keyword>
<comment type="caution">
    <text evidence="1">The sequence shown here is derived from an EMBL/GenBank/DDBJ whole genome shotgun (WGS) entry which is preliminary data.</text>
</comment>
<reference evidence="1" key="1">
    <citation type="submission" date="2022-05" db="EMBL/GenBank/DDBJ databases">
        <title>Expanded diversity of anoxic marine methylotrophy in a Black Sea sulfate reducing microorganism.</title>
        <authorList>
            <person name="Fischer P.Q."/>
            <person name="Stams A.J.M."/>
            <person name="Villanueva L."/>
            <person name="Sousa D.Z."/>
        </authorList>
    </citation>
    <scope>NUCLEOTIDE SEQUENCE</scope>
    <source>
        <strain evidence="1">P130</strain>
    </source>
</reference>
<evidence type="ECO:0000313" key="1">
    <source>
        <dbReference type="EMBL" id="MDO0825984.1"/>
    </source>
</evidence>
<sequence length="68" mass="7787">MSRDALATWLDYLIDEGEVIPNPSMVNDISLDDGQFVTMIDIDMTSYRRHKNSKAVKKTLSIPSWLNE</sequence>
<proteinExistence type="predicted"/>
<organism evidence="1 2">
    <name type="scientific">Desulfosporosinus nitroreducens</name>
    <dbReference type="NCBI Taxonomy" id="2018668"/>
    <lineage>
        <taxon>Bacteria</taxon>
        <taxon>Bacillati</taxon>
        <taxon>Bacillota</taxon>
        <taxon>Clostridia</taxon>
        <taxon>Eubacteriales</taxon>
        <taxon>Desulfitobacteriaceae</taxon>
        <taxon>Desulfosporosinus</taxon>
    </lineage>
</organism>